<dbReference type="EMBL" id="JADMCD010000001">
    <property type="protein sequence ID" value="MBF8639066.1"/>
    <property type="molecule type" value="Genomic_DNA"/>
</dbReference>
<evidence type="ECO:0000313" key="3">
    <source>
        <dbReference type="Proteomes" id="UP000250443"/>
    </source>
</evidence>
<gene>
    <name evidence="1" type="ORF">IRZ65_00030</name>
    <name evidence="2" type="ORF">NCTC11842_03292</name>
</gene>
<dbReference type="EMBL" id="UAUF01000013">
    <property type="protein sequence ID" value="SPZ09710.1"/>
    <property type="molecule type" value="Genomic_DNA"/>
</dbReference>
<dbReference type="Proteomes" id="UP000626180">
    <property type="component" value="Unassembled WGS sequence"/>
</dbReference>
<evidence type="ECO:0000313" key="1">
    <source>
        <dbReference type="EMBL" id="MBF8639066.1"/>
    </source>
</evidence>
<accession>A0A2X2ET22</accession>
<dbReference type="Proteomes" id="UP000250443">
    <property type="component" value="Unassembled WGS sequence"/>
</dbReference>
<organism evidence="2 3">
    <name type="scientific">Pseudomonas luteola</name>
    <dbReference type="NCBI Taxonomy" id="47886"/>
    <lineage>
        <taxon>Bacteria</taxon>
        <taxon>Pseudomonadati</taxon>
        <taxon>Pseudomonadota</taxon>
        <taxon>Gammaproteobacteria</taxon>
        <taxon>Pseudomonadales</taxon>
        <taxon>Pseudomonadaceae</taxon>
        <taxon>Pseudomonas</taxon>
    </lineage>
</organism>
<protein>
    <submittedName>
        <fullName evidence="1">DUF4845 domain-containing protein</fullName>
    </submittedName>
</protein>
<dbReference type="InterPro" id="IPR032314">
    <property type="entry name" value="DUF4845"/>
</dbReference>
<proteinExistence type="predicted"/>
<dbReference type="RefSeq" id="WP_010797639.1">
    <property type="nucleotide sequence ID" value="NZ_CP044086.1"/>
</dbReference>
<name>A0A2X2ET22_PSELU</name>
<reference evidence="1 4" key="2">
    <citation type="submission" date="2020-10" db="EMBL/GenBank/DDBJ databases">
        <title>Genome sequences of Pseudomonas isolates.</title>
        <authorList>
            <person name="Wessels L."/>
            <person name="Reich F."/>
            <person name="Hammerl J."/>
        </authorList>
    </citation>
    <scope>NUCLEOTIDE SEQUENCE [LARGE SCALE GENOMIC DNA]</scope>
    <source>
        <strain evidence="1 4">20-MO00624-0</strain>
    </source>
</reference>
<evidence type="ECO:0000313" key="4">
    <source>
        <dbReference type="Proteomes" id="UP000626180"/>
    </source>
</evidence>
<sequence>MSMSHRQKGLSFIGWLLMLCIIAFLASTAFKLIPHYLDYQAMTKVITSIESEKAMNIHSVPDVYSYVSKGMQVNSINDIDLDKAMQVKTEDNRFLIHLDYEKREPLIRNIDLVVHFERDFRISIP</sequence>
<reference evidence="2 3" key="1">
    <citation type="submission" date="2018-06" db="EMBL/GenBank/DDBJ databases">
        <authorList>
            <consortium name="Pathogen Informatics"/>
            <person name="Doyle S."/>
        </authorList>
    </citation>
    <scope>NUCLEOTIDE SEQUENCE [LARGE SCALE GENOMIC DNA]</scope>
    <source>
        <strain evidence="2 3">NCTC11842</strain>
    </source>
</reference>
<dbReference type="Pfam" id="PF16137">
    <property type="entry name" value="DUF4845"/>
    <property type="match status" value="1"/>
</dbReference>
<dbReference type="AlphaFoldDB" id="A0A2X2ET22"/>
<evidence type="ECO:0000313" key="2">
    <source>
        <dbReference type="EMBL" id="SPZ09710.1"/>
    </source>
</evidence>
<keyword evidence="4" id="KW-1185">Reference proteome</keyword>